<dbReference type="OrthoDB" id="376357at2759"/>
<gene>
    <name evidence="3" type="ORF">CHLNCDRAFT_141202</name>
</gene>
<dbReference type="GeneID" id="17350662"/>
<dbReference type="KEGG" id="cvr:CHLNCDRAFT_141202"/>
<evidence type="ECO:0000256" key="1">
    <source>
        <dbReference type="SAM" id="MobiDB-lite"/>
    </source>
</evidence>
<evidence type="ECO:0000313" key="3">
    <source>
        <dbReference type="EMBL" id="EFN51216.1"/>
    </source>
</evidence>
<dbReference type="InterPro" id="IPR001623">
    <property type="entry name" value="DnaJ_domain"/>
</dbReference>
<dbReference type="PANTHER" id="PTHR45295:SF1">
    <property type="entry name" value="CHAPERONE PROTEIN DNAJ C76, CHLOROPLASTIC"/>
    <property type="match status" value="1"/>
</dbReference>
<dbReference type="STRING" id="554065.E1ZSB1"/>
<dbReference type="Gene3D" id="1.10.287.110">
    <property type="entry name" value="DnaJ domain"/>
    <property type="match status" value="1"/>
</dbReference>
<dbReference type="Pfam" id="PF00226">
    <property type="entry name" value="DnaJ"/>
    <property type="match status" value="1"/>
</dbReference>
<feature type="domain" description="J" evidence="2">
    <location>
        <begin position="80"/>
        <end position="145"/>
    </location>
</feature>
<dbReference type="Proteomes" id="UP000008141">
    <property type="component" value="Unassembled WGS sequence"/>
</dbReference>
<dbReference type="PANTHER" id="PTHR45295">
    <property type="entry name" value="CHAPERONE PROTEIN DNAJ C76, CHLOROPLASTIC"/>
    <property type="match status" value="1"/>
</dbReference>
<dbReference type="SUPFAM" id="SSF46565">
    <property type="entry name" value="Chaperone J-domain"/>
    <property type="match status" value="1"/>
</dbReference>
<dbReference type="CDD" id="cd06257">
    <property type="entry name" value="DnaJ"/>
    <property type="match status" value="1"/>
</dbReference>
<accession>E1ZSB1</accession>
<dbReference type="PRINTS" id="PR00625">
    <property type="entry name" value="JDOMAIN"/>
</dbReference>
<keyword evidence="4" id="KW-1185">Reference proteome</keyword>
<dbReference type="AlphaFoldDB" id="E1ZSB1"/>
<protein>
    <submittedName>
        <fullName evidence="3">Expressed protein</fullName>
    </submittedName>
</protein>
<dbReference type="PROSITE" id="PS50076">
    <property type="entry name" value="DNAJ_2"/>
    <property type="match status" value="1"/>
</dbReference>
<feature type="compositionally biased region" description="Basic residues" evidence="1">
    <location>
        <begin position="289"/>
        <end position="298"/>
    </location>
</feature>
<dbReference type="OMA" id="ARANKYY"/>
<dbReference type="eggNOG" id="KOG0716">
    <property type="taxonomic scope" value="Eukaryota"/>
</dbReference>
<dbReference type="InterPro" id="IPR036869">
    <property type="entry name" value="J_dom_sf"/>
</dbReference>
<name>E1ZSB1_CHLVA</name>
<sequence length="334" mass="35978">MPSARSCALSAAGACPSAAVLRERVAARPSCRRPTPGLRRALCVAAATAESGTQAGTASSGRPPHPGAASSFILVDGTVDYYELLGVDDIATPAEIKMAYRTLAKVCHVDVVGDNPESRNMCILLNEAYEVLMDPEQRQAYNADLDRALQDEDDGYTGEPLSKWMANTKMGKNSDPEEARAVFVVKRPNVAAMMSQQGFVPDVWAATTKYLKERKNKEEARARAAKYSAAQEAARKQAAEAIMSRQDGWFGTFAAKFGISNMGAAAASAMNEAVFGSYSSDDEYSGYHKVGRRRRARQRKEGSYGARGSSGGKVPRERALVPVGAALRPWQRGQ</sequence>
<proteinExistence type="predicted"/>
<feature type="region of interest" description="Disordered" evidence="1">
    <location>
        <begin position="288"/>
        <end position="318"/>
    </location>
</feature>
<dbReference type="EMBL" id="GL433866">
    <property type="protein sequence ID" value="EFN51216.1"/>
    <property type="molecule type" value="Genomic_DNA"/>
</dbReference>
<organism evidence="4">
    <name type="scientific">Chlorella variabilis</name>
    <name type="common">Green alga</name>
    <dbReference type="NCBI Taxonomy" id="554065"/>
    <lineage>
        <taxon>Eukaryota</taxon>
        <taxon>Viridiplantae</taxon>
        <taxon>Chlorophyta</taxon>
        <taxon>core chlorophytes</taxon>
        <taxon>Trebouxiophyceae</taxon>
        <taxon>Chlorellales</taxon>
        <taxon>Chlorellaceae</taxon>
        <taxon>Chlorella clade</taxon>
        <taxon>Chlorella</taxon>
    </lineage>
</organism>
<feature type="region of interest" description="Disordered" evidence="1">
    <location>
        <begin position="152"/>
        <end position="172"/>
    </location>
</feature>
<dbReference type="InParanoid" id="E1ZSB1"/>
<dbReference type="RefSeq" id="XP_005843318.1">
    <property type="nucleotide sequence ID" value="XM_005843256.1"/>
</dbReference>
<evidence type="ECO:0000313" key="4">
    <source>
        <dbReference type="Proteomes" id="UP000008141"/>
    </source>
</evidence>
<evidence type="ECO:0000259" key="2">
    <source>
        <dbReference type="PROSITE" id="PS50076"/>
    </source>
</evidence>
<reference evidence="3 4" key="1">
    <citation type="journal article" date="2010" name="Plant Cell">
        <title>The Chlorella variabilis NC64A genome reveals adaptation to photosymbiosis, coevolution with viruses, and cryptic sex.</title>
        <authorList>
            <person name="Blanc G."/>
            <person name="Duncan G."/>
            <person name="Agarkova I."/>
            <person name="Borodovsky M."/>
            <person name="Gurnon J."/>
            <person name="Kuo A."/>
            <person name="Lindquist E."/>
            <person name="Lucas S."/>
            <person name="Pangilinan J."/>
            <person name="Polle J."/>
            <person name="Salamov A."/>
            <person name="Terry A."/>
            <person name="Yamada T."/>
            <person name="Dunigan D.D."/>
            <person name="Grigoriev I.V."/>
            <person name="Claverie J.M."/>
            <person name="Van Etten J.L."/>
        </authorList>
    </citation>
    <scope>NUCLEOTIDE SEQUENCE [LARGE SCALE GENOMIC DNA]</scope>
    <source>
        <strain evidence="3 4">NC64A</strain>
    </source>
</reference>
<dbReference type="SMART" id="SM00271">
    <property type="entry name" value="DnaJ"/>
    <property type="match status" value="1"/>
</dbReference>